<sequence>MEKEFDQVRIRKEKVQKLREMGIDPFPYIFFRTHFSEEVKENFDSLEEKEVVVAGRLVSRRLHGKAGFVHIEDDRGRIQIYFKYDTLQDRYALVKLLDLGDFIGVKGKVFRTKTGEVTVWAENVELLSKALHPPPEKYHGLKDIELRYRNRHLDLMANPEVRDRFRMKTRIIQGIREFFVKEGFLEVETPVLQPRYGGAFARPFITHYNALDRDYFLRIANEIYLKRLIIGGFEKVFEMGKMFRNEGLDRFHNPEFTNLEAYHAYADYNVMMELVENLFLYLSKDVLKKDSFTFQGMEIVIKEKWERITYFGALEKYTGIDFYPLDMEETKRKAEELGVDTEGKVTKGKILDAIFDKFVQPDLVQPVFVIDYPVDITPLAKKKRGDDNLVERFEPFMAMTEIGNAYSELNNPEEQKERFLFQQSLREKGDMEATPIDEDFIQAMMYGMPPTGGLGLGVDRVVMLLLDVPSIRDAILFPQLRE</sequence>
<evidence type="ECO:0000256" key="4">
    <source>
        <dbReference type="ARBA" id="ARBA00022741"/>
    </source>
</evidence>
<dbReference type="GO" id="GO:0005524">
    <property type="term" value="F:ATP binding"/>
    <property type="evidence" value="ECO:0007669"/>
    <property type="project" value="UniProtKB-UniRule"/>
</dbReference>
<evidence type="ECO:0000256" key="8">
    <source>
        <dbReference type="ARBA" id="ARBA00048573"/>
    </source>
</evidence>
<dbReference type="NCBIfam" id="TIGR00499">
    <property type="entry name" value="lysS_bact"/>
    <property type="match status" value="1"/>
</dbReference>
<evidence type="ECO:0000256" key="2">
    <source>
        <dbReference type="ARBA" id="ARBA00022598"/>
    </source>
</evidence>
<reference evidence="12" key="1">
    <citation type="journal article" date="2020" name="mSystems">
        <title>Genome- and Community-Level Interaction Insights into Carbon Utilization and Element Cycling Functions of Hydrothermarchaeota in Hydrothermal Sediment.</title>
        <authorList>
            <person name="Zhou Z."/>
            <person name="Liu Y."/>
            <person name="Xu W."/>
            <person name="Pan J."/>
            <person name="Luo Z.H."/>
            <person name="Li M."/>
        </authorList>
    </citation>
    <scope>NUCLEOTIDE SEQUENCE [LARGE SCALE GENOMIC DNA]</scope>
    <source>
        <strain evidence="12">HyVt-102</strain>
    </source>
</reference>
<keyword evidence="4 9" id="KW-0547">Nucleotide-binding</keyword>
<keyword evidence="2 9" id="KW-0436">Ligase</keyword>
<dbReference type="AlphaFoldDB" id="A0A7C0ZDK9"/>
<name>A0A7C0ZDK9_UNCW3</name>
<feature type="binding site" evidence="9">
    <location>
        <position position="401"/>
    </location>
    <ligand>
        <name>Mg(2+)</name>
        <dbReference type="ChEBI" id="CHEBI:18420"/>
        <label>2</label>
    </ligand>
</feature>
<dbReference type="SUPFAM" id="SSF55681">
    <property type="entry name" value="Class II aaRS and biotin synthetases"/>
    <property type="match status" value="1"/>
</dbReference>
<dbReference type="Gene3D" id="2.40.50.140">
    <property type="entry name" value="Nucleic acid-binding proteins"/>
    <property type="match status" value="1"/>
</dbReference>
<keyword evidence="9" id="KW-0963">Cytoplasm</keyword>
<dbReference type="Pfam" id="PF00152">
    <property type="entry name" value="tRNA-synt_2"/>
    <property type="match status" value="1"/>
</dbReference>
<evidence type="ECO:0000259" key="11">
    <source>
        <dbReference type="PROSITE" id="PS50862"/>
    </source>
</evidence>
<accession>A0A7C0ZDK9</accession>
<dbReference type="InterPro" id="IPR045864">
    <property type="entry name" value="aa-tRNA-synth_II/BPL/LPL"/>
</dbReference>
<keyword evidence="6 9" id="KW-0648">Protein biosynthesis</keyword>
<dbReference type="InterPro" id="IPR018149">
    <property type="entry name" value="Lys-tRNA-synth_II_C"/>
</dbReference>
<keyword evidence="9 10" id="KW-0460">Magnesium</keyword>
<comment type="catalytic activity">
    <reaction evidence="8 9 10">
        <text>tRNA(Lys) + L-lysine + ATP = L-lysyl-tRNA(Lys) + AMP + diphosphate</text>
        <dbReference type="Rhea" id="RHEA:20792"/>
        <dbReference type="Rhea" id="RHEA-COMP:9696"/>
        <dbReference type="Rhea" id="RHEA-COMP:9697"/>
        <dbReference type="ChEBI" id="CHEBI:30616"/>
        <dbReference type="ChEBI" id="CHEBI:32551"/>
        <dbReference type="ChEBI" id="CHEBI:33019"/>
        <dbReference type="ChEBI" id="CHEBI:78442"/>
        <dbReference type="ChEBI" id="CHEBI:78529"/>
        <dbReference type="ChEBI" id="CHEBI:456215"/>
        <dbReference type="EC" id="6.1.1.6"/>
    </reaction>
</comment>
<dbReference type="InterPro" id="IPR002313">
    <property type="entry name" value="Lys-tRNA-ligase_II"/>
</dbReference>
<dbReference type="Gene3D" id="3.30.930.10">
    <property type="entry name" value="Bira Bifunctional Protein, Domain 2"/>
    <property type="match status" value="1"/>
</dbReference>
<evidence type="ECO:0000256" key="7">
    <source>
        <dbReference type="ARBA" id="ARBA00023146"/>
    </source>
</evidence>
<dbReference type="InterPro" id="IPR012340">
    <property type="entry name" value="NA-bd_OB-fold"/>
</dbReference>
<evidence type="ECO:0000313" key="12">
    <source>
        <dbReference type="EMBL" id="HDI83139.1"/>
    </source>
</evidence>
<protein>
    <recommendedName>
        <fullName evidence="9">Lysine--tRNA ligase</fullName>
        <ecNumber evidence="9">6.1.1.6</ecNumber>
    </recommendedName>
    <alternativeName>
        <fullName evidence="9">Lysyl-tRNA synthetase</fullName>
        <shortName evidence="9">LysRS</shortName>
    </alternativeName>
</protein>
<evidence type="ECO:0000256" key="1">
    <source>
        <dbReference type="ARBA" id="ARBA00008226"/>
    </source>
</evidence>
<dbReference type="PRINTS" id="PR00982">
    <property type="entry name" value="TRNASYNTHLYS"/>
</dbReference>
<evidence type="ECO:0000256" key="3">
    <source>
        <dbReference type="ARBA" id="ARBA00022723"/>
    </source>
</evidence>
<dbReference type="SUPFAM" id="SSF50249">
    <property type="entry name" value="Nucleic acid-binding proteins"/>
    <property type="match status" value="1"/>
</dbReference>
<dbReference type="NCBIfam" id="NF001756">
    <property type="entry name" value="PRK00484.1"/>
    <property type="match status" value="1"/>
</dbReference>
<proteinExistence type="inferred from homology"/>
<dbReference type="InterPro" id="IPR004364">
    <property type="entry name" value="Aa-tRNA-synt_II"/>
</dbReference>
<dbReference type="InterPro" id="IPR004365">
    <property type="entry name" value="NA-bd_OB_tRNA"/>
</dbReference>
<dbReference type="HAMAP" id="MF_00252">
    <property type="entry name" value="Lys_tRNA_synth_class2"/>
    <property type="match status" value="1"/>
</dbReference>
<comment type="caution">
    <text evidence="12">The sequence shown here is derived from an EMBL/GenBank/DDBJ whole genome shotgun (WGS) entry which is preliminary data.</text>
</comment>
<keyword evidence="5 9" id="KW-0067">ATP-binding</keyword>
<dbReference type="PANTHER" id="PTHR42918:SF15">
    <property type="entry name" value="LYSINE--TRNA LIGASE, CHLOROPLASTIC_MITOCHONDRIAL"/>
    <property type="match status" value="1"/>
</dbReference>
<feature type="binding site" evidence="9">
    <location>
        <position position="394"/>
    </location>
    <ligand>
        <name>Mg(2+)</name>
        <dbReference type="ChEBI" id="CHEBI:18420"/>
        <label>1</label>
    </ligand>
</feature>
<dbReference type="EC" id="6.1.1.6" evidence="9"/>
<dbReference type="Proteomes" id="UP000885847">
    <property type="component" value="Unassembled WGS sequence"/>
</dbReference>
<gene>
    <name evidence="9 12" type="primary">lysS</name>
    <name evidence="12" type="ORF">ENF18_05050</name>
</gene>
<dbReference type="GO" id="GO:0005829">
    <property type="term" value="C:cytosol"/>
    <property type="evidence" value="ECO:0007669"/>
    <property type="project" value="TreeGrafter"/>
</dbReference>
<feature type="domain" description="Aminoacyl-transfer RNA synthetases class-II family profile" evidence="11">
    <location>
        <begin position="165"/>
        <end position="478"/>
    </location>
</feature>
<comment type="similarity">
    <text evidence="1 9">Belongs to the class-II aminoacyl-tRNA synthetase family.</text>
</comment>
<comment type="subunit">
    <text evidence="9">Homodimer.</text>
</comment>
<keyword evidence="7 9" id="KW-0030">Aminoacyl-tRNA synthetase</keyword>
<comment type="subcellular location">
    <subcellularLocation>
        <location evidence="9">Cytoplasm</location>
    </subcellularLocation>
</comment>
<feature type="binding site" evidence="9">
    <location>
        <position position="401"/>
    </location>
    <ligand>
        <name>Mg(2+)</name>
        <dbReference type="ChEBI" id="CHEBI:18420"/>
        <label>1</label>
    </ligand>
</feature>
<dbReference type="GO" id="GO:0000049">
    <property type="term" value="F:tRNA binding"/>
    <property type="evidence" value="ECO:0007669"/>
    <property type="project" value="TreeGrafter"/>
</dbReference>
<evidence type="ECO:0000256" key="5">
    <source>
        <dbReference type="ARBA" id="ARBA00022840"/>
    </source>
</evidence>
<dbReference type="FunFam" id="2.40.50.140:FF:000024">
    <property type="entry name" value="Lysine--tRNA ligase"/>
    <property type="match status" value="1"/>
</dbReference>
<dbReference type="PANTHER" id="PTHR42918">
    <property type="entry name" value="LYSYL-TRNA SYNTHETASE"/>
    <property type="match status" value="1"/>
</dbReference>
<dbReference type="InterPro" id="IPR006195">
    <property type="entry name" value="aa-tRNA-synth_II"/>
</dbReference>
<evidence type="ECO:0000256" key="10">
    <source>
        <dbReference type="RuleBase" id="RU000336"/>
    </source>
</evidence>
<dbReference type="Pfam" id="PF01336">
    <property type="entry name" value="tRNA_anti-codon"/>
    <property type="match status" value="1"/>
</dbReference>
<dbReference type="EMBL" id="DQWE01000242">
    <property type="protein sequence ID" value="HDI83139.1"/>
    <property type="molecule type" value="Genomic_DNA"/>
</dbReference>
<comment type="cofactor">
    <cofactor evidence="9 10">
        <name>Mg(2+)</name>
        <dbReference type="ChEBI" id="CHEBI:18420"/>
    </cofactor>
    <text evidence="9 10">Binds 3 Mg(2+) ions per subunit.</text>
</comment>
<dbReference type="GO" id="GO:0004824">
    <property type="term" value="F:lysine-tRNA ligase activity"/>
    <property type="evidence" value="ECO:0007669"/>
    <property type="project" value="UniProtKB-UniRule"/>
</dbReference>
<dbReference type="InterPro" id="IPR044136">
    <property type="entry name" value="Lys-tRNA-ligase_II_N"/>
</dbReference>
<organism evidence="12">
    <name type="scientific">candidate division WOR-3 bacterium</name>
    <dbReference type="NCBI Taxonomy" id="2052148"/>
    <lineage>
        <taxon>Bacteria</taxon>
        <taxon>Bacteria division WOR-3</taxon>
    </lineage>
</organism>
<keyword evidence="3 9" id="KW-0479">Metal-binding</keyword>
<evidence type="ECO:0000256" key="6">
    <source>
        <dbReference type="ARBA" id="ARBA00022917"/>
    </source>
</evidence>
<dbReference type="CDD" id="cd04322">
    <property type="entry name" value="LysRS_N"/>
    <property type="match status" value="1"/>
</dbReference>
<dbReference type="GO" id="GO:0000287">
    <property type="term" value="F:magnesium ion binding"/>
    <property type="evidence" value="ECO:0007669"/>
    <property type="project" value="UniProtKB-UniRule"/>
</dbReference>
<dbReference type="PROSITE" id="PS50862">
    <property type="entry name" value="AA_TRNA_LIGASE_II"/>
    <property type="match status" value="1"/>
</dbReference>
<evidence type="ECO:0000256" key="9">
    <source>
        <dbReference type="HAMAP-Rule" id="MF_00252"/>
    </source>
</evidence>
<dbReference type="GO" id="GO:0006430">
    <property type="term" value="P:lysyl-tRNA aminoacylation"/>
    <property type="evidence" value="ECO:0007669"/>
    <property type="project" value="UniProtKB-UniRule"/>
</dbReference>
<dbReference type="CDD" id="cd00775">
    <property type="entry name" value="LysRS_core"/>
    <property type="match status" value="1"/>
</dbReference>